<dbReference type="OrthoDB" id="8920197at2759"/>
<keyword evidence="2 5" id="KW-0812">Transmembrane</keyword>
<dbReference type="InterPro" id="IPR036179">
    <property type="entry name" value="Ig-like_dom_sf"/>
</dbReference>
<proteinExistence type="predicted"/>
<dbReference type="SUPFAM" id="SSF48726">
    <property type="entry name" value="Immunoglobulin"/>
    <property type="match status" value="1"/>
</dbReference>
<dbReference type="Gene3D" id="2.60.40.10">
    <property type="entry name" value="Immunoglobulins"/>
    <property type="match status" value="1"/>
</dbReference>
<dbReference type="InterPro" id="IPR003599">
    <property type="entry name" value="Ig_sub"/>
</dbReference>
<evidence type="ECO:0000256" key="3">
    <source>
        <dbReference type="ARBA" id="ARBA00023136"/>
    </source>
</evidence>
<evidence type="ECO:0000256" key="4">
    <source>
        <dbReference type="SAM" id="MobiDB-lite"/>
    </source>
</evidence>
<feature type="region of interest" description="Disordered" evidence="4">
    <location>
        <begin position="127"/>
        <end position="149"/>
    </location>
</feature>
<evidence type="ECO:0000256" key="1">
    <source>
        <dbReference type="ARBA" id="ARBA00004370"/>
    </source>
</evidence>
<feature type="compositionally biased region" description="Basic and acidic residues" evidence="4">
    <location>
        <begin position="131"/>
        <end position="142"/>
    </location>
</feature>
<evidence type="ECO:0000256" key="5">
    <source>
        <dbReference type="SAM" id="Phobius"/>
    </source>
</evidence>
<dbReference type="Proteomes" id="UP001152803">
    <property type="component" value="Unassembled WGS sequence"/>
</dbReference>
<dbReference type="InterPro" id="IPR013783">
    <property type="entry name" value="Ig-like_fold"/>
</dbReference>
<feature type="domain" description="Immunoglobulin" evidence="7">
    <location>
        <begin position="21"/>
        <end position="119"/>
    </location>
</feature>
<protein>
    <recommendedName>
        <fullName evidence="7">Immunoglobulin domain-containing protein</fullName>
    </recommendedName>
</protein>
<comment type="subcellular location">
    <subcellularLocation>
        <location evidence="1">Membrane</location>
    </subcellularLocation>
</comment>
<accession>A0A9Q1DCB9</accession>
<dbReference type="EMBL" id="JAFJMO010000010">
    <property type="protein sequence ID" value="KAJ8265838.1"/>
    <property type="molecule type" value="Genomic_DNA"/>
</dbReference>
<name>A0A9Q1DCB9_CONCO</name>
<sequence>MRLAFVLSFLTGAYSVSVLGPEKVISNTKGNVMVQCKYDESYTDHVKYWCKVNRLISCYKLVSTSEDTHSRITIRDNKTEGAFYITMTDLTKDDEGQYKCGIDIALGFDEQALVHVQVNEAQVEPIPASTAEKENRISKQKQEGSTYPTNHLKSPSMLVPLAVSFGVLLLLCCVAALIVCKIKRNIRPAVADKGEKVL</sequence>
<dbReference type="GO" id="GO:0005886">
    <property type="term" value="C:plasma membrane"/>
    <property type="evidence" value="ECO:0007669"/>
    <property type="project" value="TreeGrafter"/>
</dbReference>
<dbReference type="SMART" id="SM00409">
    <property type="entry name" value="IG"/>
    <property type="match status" value="1"/>
</dbReference>
<evidence type="ECO:0000256" key="6">
    <source>
        <dbReference type="SAM" id="SignalP"/>
    </source>
</evidence>
<organism evidence="8 9">
    <name type="scientific">Conger conger</name>
    <name type="common">Conger eel</name>
    <name type="synonym">Muraena conger</name>
    <dbReference type="NCBI Taxonomy" id="82655"/>
    <lineage>
        <taxon>Eukaryota</taxon>
        <taxon>Metazoa</taxon>
        <taxon>Chordata</taxon>
        <taxon>Craniata</taxon>
        <taxon>Vertebrata</taxon>
        <taxon>Euteleostomi</taxon>
        <taxon>Actinopterygii</taxon>
        <taxon>Neopterygii</taxon>
        <taxon>Teleostei</taxon>
        <taxon>Anguilliformes</taxon>
        <taxon>Congridae</taxon>
        <taxon>Conger</taxon>
    </lineage>
</organism>
<evidence type="ECO:0000256" key="2">
    <source>
        <dbReference type="ARBA" id="ARBA00022692"/>
    </source>
</evidence>
<evidence type="ECO:0000259" key="7">
    <source>
        <dbReference type="SMART" id="SM00409"/>
    </source>
</evidence>
<keyword evidence="9" id="KW-1185">Reference proteome</keyword>
<evidence type="ECO:0000313" key="8">
    <source>
        <dbReference type="EMBL" id="KAJ8265838.1"/>
    </source>
</evidence>
<dbReference type="CDD" id="cd05716">
    <property type="entry name" value="IgV_pIgR_like"/>
    <property type="match status" value="1"/>
</dbReference>
<feature type="transmembrane region" description="Helical" evidence="5">
    <location>
        <begin position="157"/>
        <end position="179"/>
    </location>
</feature>
<feature type="signal peptide" evidence="6">
    <location>
        <begin position="1"/>
        <end position="15"/>
    </location>
</feature>
<reference evidence="8" key="1">
    <citation type="journal article" date="2023" name="Science">
        <title>Genome structures resolve the early diversification of teleost fishes.</title>
        <authorList>
            <person name="Parey E."/>
            <person name="Louis A."/>
            <person name="Montfort J."/>
            <person name="Bouchez O."/>
            <person name="Roques C."/>
            <person name="Iampietro C."/>
            <person name="Lluch J."/>
            <person name="Castinel A."/>
            <person name="Donnadieu C."/>
            <person name="Desvignes T."/>
            <person name="Floi Bucao C."/>
            <person name="Jouanno E."/>
            <person name="Wen M."/>
            <person name="Mejri S."/>
            <person name="Dirks R."/>
            <person name="Jansen H."/>
            <person name="Henkel C."/>
            <person name="Chen W.J."/>
            <person name="Zahm M."/>
            <person name="Cabau C."/>
            <person name="Klopp C."/>
            <person name="Thompson A.W."/>
            <person name="Robinson-Rechavi M."/>
            <person name="Braasch I."/>
            <person name="Lecointre G."/>
            <person name="Bobe J."/>
            <person name="Postlethwait J.H."/>
            <person name="Berthelot C."/>
            <person name="Roest Crollius H."/>
            <person name="Guiguen Y."/>
        </authorList>
    </citation>
    <scope>NUCLEOTIDE SEQUENCE</scope>
    <source>
        <strain evidence="8">Concon-B</strain>
    </source>
</reference>
<dbReference type="Pfam" id="PF07686">
    <property type="entry name" value="V-set"/>
    <property type="match status" value="1"/>
</dbReference>
<dbReference type="PANTHER" id="PTHR11860">
    <property type="entry name" value="POLYMERIC-IMMUNOGLOBULIN RECEPTOR"/>
    <property type="match status" value="1"/>
</dbReference>
<dbReference type="GO" id="GO:0004888">
    <property type="term" value="F:transmembrane signaling receptor activity"/>
    <property type="evidence" value="ECO:0007669"/>
    <property type="project" value="TreeGrafter"/>
</dbReference>
<feature type="chain" id="PRO_5040309621" description="Immunoglobulin domain-containing protein" evidence="6">
    <location>
        <begin position="16"/>
        <end position="198"/>
    </location>
</feature>
<keyword evidence="5" id="KW-1133">Transmembrane helix</keyword>
<gene>
    <name evidence="8" type="ORF">COCON_G00149370</name>
</gene>
<dbReference type="AlphaFoldDB" id="A0A9Q1DCB9"/>
<dbReference type="InterPro" id="IPR050671">
    <property type="entry name" value="CD300_family_receptors"/>
</dbReference>
<comment type="caution">
    <text evidence="8">The sequence shown here is derived from an EMBL/GenBank/DDBJ whole genome shotgun (WGS) entry which is preliminary data.</text>
</comment>
<dbReference type="PANTHER" id="PTHR11860:SF111">
    <property type="entry name" value="IMMUNOGLOBULIN SUBTYPE DOMAIN-CONTAINING PROTEIN"/>
    <property type="match status" value="1"/>
</dbReference>
<keyword evidence="6" id="KW-0732">Signal</keyword>
<keyword evidence="3 5" id="KW-0472">Membrane</keyword>
<evidence type="ECO:0000313" key="9">
    <source>
        <dbReference type="Proteomes" id="UP001152803"/>
    </source>
</evidence>
<dbReference type="InterPro" id="IPR013106">
    <property type="entry name" value="Ig_V-set"/>
</dbReference>